<proteinExistence type="predicted"/>
<dbReference type="Pfam" id="PF14238">
    <property type="entry name" value="DUF4340"/>
    <property type="match status" value="1"/>
</dbReference>
<reference evidence="2" key="1">
    <citation type="submission" date="2022-10" db="EMBL/GenBank/DDBJ databases">
        <title>Comparative genomics and taxonomic characterization of three novel marine species of genus Reichenbachiella exhibiting antioxidant and polysaccharide degradation activities.</title>
        <authorList>
            <person name="Muhammad N."/>
            <person name="Lee Y.-J."/>
            <person name="Ko J."/>
            <person name="Kim S.-G."/>
        </authorList>
    </citation>
    <scope>NUCLEOTIDE SEQUENCE</scope>
    <source>
        <strain evidence="2">Wsw4-B4</strain>
    </source>
</reference>
<evidence type="ECO:0000259" key="1">
    <source>
        <dbReference type="Pfam" id="PF14238"/>
    </source>
</evidence>
<protein>
    <submittedName>
        <fullName evidence="2">DUF4340 domain-containing protein</fullName>
    </submittedName>
</protein>
<accession>A0ABY6D302</accession>
<gene>
    <name evidence="2" type="ORF">N7E81_12695</name>
</gene>
<name>A0ABY6D302_9BACT</name>
<keyword evidence="3" id="KW-1185">Reference proteome</keyword>
<sequence length="302" mass="33605">MKKLSNIKLISVLVALCLIYFVVDFTGGKSKSKSLKSELVSIDTAKVTQIYVDGARGKQVQLDRVQGEWELTLPNDKKVLASPSAVDNALFALNSIKPSRIATKSEAKWKDYQVDSTGTRVKVFEGGDQTLDLVIGRFGMEGQRAYHTYVRLYDDKEVYVAKDFMGFSVSADPSAYRDQVLARINKDSVASITFNYQADSSFRLERVGTAWQVNGEPADSAVVAKYLGGLNYVSGKEYMDEENKLTVPVMSAAVDMNDGYTVLFDGYQLEDEWVFHSSTNESGYFKDMAILDKVFVGKSELK</sequence>
<evidence type="ECO:0000313" key="3">
    <source>
        <dbReference type="Proteomes" id="UP001062165"/>
    </source>
</evidence>
<feature type="domain" description="DUF4340" evidence="1">
    <location>
        <begin position="72"/>
        <end position="236"/>
    </location>
</feature>
<organism evidence="2 3">
    <name type="scientific">Reichenbachiella carrageenanivorans</name>
    <dbReference type="NCBI Taxonomy" id="2979869"/>
    <lineage>
        <taxon>Bacteria</taxon>
        <taxon>Pseudomonadati</taxon>
        <taxon>Bacteroidota</taxon>
        <taxon>Cytophagia</taxon>
        <taxon>Cytophagales</taxon>
        <taxon>Reichenbachiellaceae</taxon>
        <taxon>Reichenbachiella</taxon>
    </lineage>
</organism>
<dbReference type="Proteomes" id="UP001062165">
    <property type="component" value="Chromosome"/>
</dbReference>
<dbReference type="RefSeq" id="WP_263049961.1">
    <property type="nucleotide sequence ID" value="NZ_CP106735.1"/>
</dbReference>
<evidence type="ECO:0000313" key="2">
    <source>
        <dbReference type="EMBL" id="UXX78215.1"/>
    </source>
</evidence>
<dbReference type="InterPro" id="IPR025641">
    <property type="entry name" value="DUF4340"/>
</dbReference>
<dbReference type="EMBL" id="CP106735">
    <property type="protein sequence ID" value="UXX78215.1"/>
    <property type="molecule type" value="Genomic_DNA"/>
</dbReference>